<evidence type="ECO:0000313" key="2">
    <source>
        <dbReference type="EMBL" id="KAK3095306.1"/>
    </source>
</evidence>
<dbReference type="EMBL" id="VSWD01000008">
    <property type="protein sequence ID" value="KAK3095306.1"/>
    <property type="molecule type" value="Genomic_DNA"/>
</dbReference>
<protein>
    <recommendedName>
        <fullName evidence="1">Nucleoplasmin core domain-containing protein</fullName>
    </recommendedName>
</protein>
<dbReference type="Gene3D" id="2.60.120.340">
    <property type="entry name" value="Nucleoplasmin core domain"/>
    <property type="match status" value="1"/>
</dbReference>
<dbReference type="InterPro" id="IPR036824">
    <property type="entry name" value="Nucleoplasmin_core_dom_sf"/>
</dbReference>
<dbReference type="SUPFAM" id="SSF69203">
    <property type="entry name" value="Nucleoplasmin-like core domain"/>
    <property type="match status" value="1"/>
</dbReference>
<dbReference type="Pfam" id="PF03066">
    <property type="entry name" value="Nucleoplasmin"/>
    <property type="match status" value="1"/>
</dbReference>
<dbReference type="AlphaFoldDB" id="A0AA88Y6B8"/>
<evidence type="ECO:0000313" key="3">
    <source>
        <dbReference type="Proteomes" id="UP001186944"/>
    </source>
</evidence>
<sequence length="63" mass="7019">MCNLDVSFGHEVPVIFRLTEGSGPVHISAQQLVGMYRTIQDPSTNNVFCLYGHQPCNTLIQIK</sequence>
<name>A0AA88Y6B8_PINIB</name>
<evidence type="ECO:0000259" key="1">
    <source>
        <dbReference type="Pfam" id="PF03066"/>
    </source>
</evidence>
<dbReference type="Proteomes" id="UP001186944">
    <property type="component" value="Unassembled WGS sequence"/>
</dbReference>
<gene>
    <name evidence="2" type="ORF">FSP39_013028</name>
</gene>
<accession>A0AA88Y6B8</accession>
<reference evidence="2" key="1">
    <citation type="submission" date="2019-08" db="EMBL/GenBank/DDBJ databases">
        <title>The improved chromosome-level genome for the pearl oyster Pinctada fucata martensii using PacBio sequencing and Hi-C.</title>
        <authorList>
            <person name="Zheng Z."/>
        </authorList>
    </citation>
    <scope>NUCLEOTIDE SEQUENCE</scope>
    <source>
        <strain evidence="2">ZZ-2019</strain>
        <tissue evidence="2">Adductor muscle</tissue>
    </source>
</reference>
<proteinExistence type="predicted"/>
<comment type="caution">
    <text evidence="2">The sequence shown here is derived from an EMBL/GenBank/DDBJ whole genome shotgun (WGS) entry which is preliminary data.</text>
</comment>
<organism evidence="2 3">
    <name type="scientific">Pinctada imbricata</name>
    <name type="common">Atlantic pearl-oyster</name>
    <name type="synonym">Pinctada martensii</name>
    <dbReference type="NCBI Taxonomy" id="66713"/>
    <lineage>
        <taxon>Eukaryota</taxon>
        <taxon>Metazoa</taxon>
        <taxon>Spiralia</taxon>
        <taxon>Lophotrochozoa</taxon>
        <taxon>Mollusca</taxon>
        <taxon>Bivalvia</taxon>
        <taxon>Autobranchia</taxon>
        <taxon>Pteriomorphia</taxon>
        <taxon>Pterioida</taxon>
        <taxon>Pterioidea</taxon>
        <taxon>Pteriidae</taxon>
        <taxon>Pinctada</taxon>
    </lineage>
</organism>
<dbReference type="InterPro" id="IPR024057">
    <property type="entry name" value="Nucleoplasmin_core_dom"/>
</dbReference>
<keyword evidence="3" id="KW-1185">Reference proteome</keyword>
<feature type="domain" description="Nucleoplasmin core" evidence="1">
    <location>
        <begin position="2"/>
        <end position="33"/>
    </location>
</feature>